<evidence type="ECO:0000256" key="9">
    <source>
        <dbReference type="HAMAP-Rule" id="MF_01942"/>
    </source>
</evidence>
<dbReference type="GO" id="GO:0008913">
    <property type="term" value="F:Kdo2-lipid IVA acyltransferase activity"/>
    <property type="evidence" value="ECO:0007669"/>
    <property type="project" value="UniProtKB-EC"/>
</dbReference>
<dbReference type="InParanoid" id="A0A7X0JTA2"/>
<keyword evidence="1 9" id="KW-1003">Cell membrane</keyword>
<dbReference type="UniPathway" id="UPA00030"/>
<dbReference type="PANTHER" id="PTHR30606:SF9">
    <property type="entry name" value="LIPID A BIOSYNTHESIS LAUROYLTRANSFERASE"/>
    <property type="match status" value="1"/>
</dbReference>
<dbReference type="FunCoup" id="A0A7X0JTA2">
    <property type="interactions" value="299"/>
</dbReference>
<evidence type="ECO:0000313" key="11">
    <source>
        <dbReference type="Proteomes" id="UP000528457"/>
    </source>
</evidence>
<dbReference type="CDD" id="cd07984">
    <property type="entry name" value="LPLAT_LABLAT-like"/>
    <property type="match status" value="1"/>
</dbReference>
<dbReference type="GO" id="GO:0036104">
    <property type="term" value="P:Kdo2-lipid A biosynthetic process"/>
    <property type="evidence" value="ECO:0007669"/>
    <property type="project" value="UniProtKB-UniRule"/>
</dbReference>
<evidence type="ECO:0000256" key="3">
    <source>
        <dbReference type="ARBA" id="ARBA00022679"/>
    </source>
</evidence>
<dbReference type="HAMAP" id="MF_01942">
    <property type="entry name" value="Lipid_A_LpxL_LpxP"/>
    <property type="match status" value="1"/>
</dbReference>
<dbReference type="GO" id="GO:0005886">
    <property type="term" value="C:plasma membrane"/>
    <property type="evidence" value="ECO:0007669"/>
    <property type="project" value="UniProtKB-SubCell"/>
</dbReference>
<keyword evidence="5 9" id="KW-0448">Lipopolysaccharide biosynthesis</keyword>
<comment type="pathway">
    <text evidence="9">Bacterial outer membrane biogenesis; lipopolysaccharide biosynthesis.</text>
</comment>
<comment type="subcellular location">
    <subcellularLocation>
        <location evidence="9">Cell inner membrane</location>
        <topology evidence="9">Single-pass membrane protein</topology>
    </subcellularLocation>
</comment>
<dbReference type="Proteomes" id="UP000528457">
    <property type="component" value="Unassembled WGS sequence"/>
</dbReference>
<evidence type="ECO:0000256" key="8">
    <source>
        <dbReference type="ARBA" id="ARBA00023315"/>
    </source>
</evidence>
<dbReference type="AlphaFoldDB" id="A0A7X0JTA2"/>
<dbReference type="Pfam" id="PF03279">
    <property type="entry name" value="Lip_A_acyltrans"/>
    <property type="match status" value="1"/>
</dbReference>
<dbReference type="GO" id="GO:0009245">
    <property type="term" value="P:lipid A biosynthetic process"/>
    <property type="evidence" value="ECO:0007669"/>
    <property type="project" value="InterPro"/>
</dbReference>
<evidence type="ECO:0000256" key="2">
    <source>
        <dbReference type="ARBA" id="ARBA00022519"/>
    </source>
</evidence>
<organism evidence="10 11">
    <name type="scientific">Pseudoteredinibacter isoporae</name>
    <dbReference type="NCBI Taxonomy" id="570281"/>
    <lineage>
        <taxon>Bacteria</taxon>
        <taxon>Pseudomonadati</taxon>
        <taxon>Pseudomonadota</taxon>
        <taxon>Gammaproteobacteria</taxon>
        <taxon>Cellvibrionales</taxon>
        <taxon>Cellvibrionaceae</taxon>
        <taxon>Pseudoteredinibacter</taxon>
    </lineage>
</organism>
<evidence type="ECO:0000256" key="1">
    <source>
        <dbReference type="ARBA" id="ARBA00022475"/>
    </source>
</evidence>
<protein>
    <recommendedName>
        <fullName evidence="9">Lipid A biosynthesis acyltransferase</fullName>
        <ecNumber evidence="9">2.3.1.241</ecNumber>
    </recommendedName>
    <alternativeName>
        <fullName evidence="9">Kdo(2)-lipid IV(A) acyltransferase</fullName>
    </alternativeName>
</protein>
<comment type="catalytic activity">
    <reaction evidence="9">
        <text>an alpha-Kdo-(2-&gt;4)-alpha-Kdo-(2-&gt;6)-lipid IVA + a fatty acyl-[ACP] = an alpha-Kdo-(2-&gt;4)-alpha-Kdo-(2-&gt;6)-(acyl)-lipid IVA + holo-[ACP]</text>
        <dbReference type="Rhea" id="RHEA:69396"/>
        <dbReference type="Rhea" id="RHEA-COMP:9685"/>
        <dbReference type="Rhea" id="RHEA-COMP:14125"/>
        <dbReference type="ChEBI" id="CHEBI:64479"/>
        <dbReference type="ChEBI" id="CHEBI:138651"/>
        <dbReference type="ChEBI" id="CHEBI:176429"/>
        <dbReference type="ChEBI" id="CHEBI:176430"/>
        <dbReference type="EC" id="2.3.1.241"/>
    </reaction>
</comment>
<reference evidence="10 11" key="1">
    <citation type="submission" date="2020-08" db="EMBL/GenBank/DDBJ databases">
        <title>Genomic Encyclopedia of Type Strains, Phase IV (KMG-IV): sequencing the most valuable type-strain genomes for metagenomic binning, comparative biology and taxonomic classification.</title>
        <authorList>
            <person name="Goeker M."/>
        </authorList>
    </citation>
    <scope>NUCLEOTIDE SEQUENCE [LARGE SCALE GENOMIC DNA]</scope>
    <source>
        <strain evidence="10 11">DSM 22368</strain>
    </source>
</reference>
<sequence length="305" mass="35421">MESKLPRHFYHPKYWPVWLLIGAMWGLVRLPWPFQKWVAKGLGFLLYNLAGKRRNIVRKNLQMCFPEWNEEEQQKRVKDVFYHNALGMVEAFNAFNHPSEKFHSKVDIHGTELLEQAKAKGKGVILIGAHYSHLDFGAALISLVTDATVIYRPNNNPVMDHFILKGRQKILKDVIPRDNMRAVIRALKNDEVVWYPPDQDYGEKHSVYVPFFGVNAATITATSRLVKFNDSPVLMLSYRRDDNSDRYTMEFEAPPEGFPSGDDAKDAELINQALERNIRKAPTQYMWTHRRFKTQPDGKGNLYRS</sequence>
<comment type="similarity">
    <text evidence="9">Belongs to the LpxL/LpxM/LpxP family.</text>
</comment>
<name>A0A7X0JTA2_9GAMM</name>
<dbReference type="UniPathway" id="UPA00360">
    <property type="reaction ID" value="UER00485"/>
</dbReference>
<comment type="caution">
    <text evidence="10">The sequence shown here is derived from an EMBL/GenBank/DDBJ whole genome shotgun (WGS) entry which is preliminary data.</text>
</comment>
<comment type="function">
    <text evidence="9">Catalyzes the transfer of an acyl chain from an acyl-[acyl-carrier-protein] (ACP) to a Kdo(2)-lipid IV(A) to form a Kdo(2)-(acyl)-lipid IV(A).</text>
</comment>
<evidence type="ECO:0000256" key="4">
    <source>
        <dbReference type="ARBA" id="ARBA00022692"/>
    </source>
</evidence>
<evidence type="ECO:0000256" key="6">
    <source>
        <dbReference type="ARBA" id="ARBA00022989"/>
    </source>
</evidence>
<keyword evidence="6 9" id="KW-1133">Transmembrane helix</keyword>
<feature type="short sequence motif" description="HXXXXD motif" evidence="9">
    <location>
        <begin position="130"/>
        <end position="135"/>
    </location>
</feature>
<evidence type="ECO:0000313" key="10">
    <source>
        <dbReference type="EMBL" id="MBB6521035.1"/>
    </source>
</evidence>
<keyword evidence="3 9" id="KW-0808">Transferase</keyword>
<dbReference type="PIRSF" id="PIRSF026649">
    <property type="entry name" value="MsbB"/>
    <property type="match status" value="1"/>
</dbReference>
<gene>
    <name evidence="9" type="primary">lpxL</name>
    <name evidence="10" type="ORF">HNR48_001313</name>
</gene>
<dbReference type="RefSeq" id="WP_166849634.1">
    <property type="nucleotide sequence ID" value="NZ_JAAONY010000001.1"/>
</dbReference>
<accession>A0A7X0JTA2</accession>
<dbReference type="PANTHER" id="PTHR30606">
    <property type="entry name" value="LIPID A BIOSYNTHESIS LAUROYL ACYLTRANSFERASE"/>
    <property type="match status" value="1"/>
</dbReference>
<keyword evidence="11" id="KW-1185">Reference proteome</keyword>
<dbReference type="InterPro" id="IPR004960">
    <property type="entry name" value="LipA_acyltrans"/>
</dbReference>
<keyword evidence="2 9" id="KW-0997">Cell inner membrane</keyword>
<keyword evidence="7 9" id="KW-0472">Membrane</keyword>
<dbReference type="InterPro" id="IPR011920">
    <property type="entry name" value="Lipid_A_LpxL_LpxP"/>
</dbReference>
<dbReference type="NCBIfam" id="TIGR02207">
    <property type="entry name" value="lipid_A_htrB"/>
    <property type="match status" value="1"/>
</dbReference>
<dbReference type="EC" id="2.3.1.241" evidence="9"/>
<comment type="pathway">
    <text evidence="9">Glycolipid biosynthesis; KDO(2)-lipid A biosynthesis; KDO(2)-lipid A from CMP-3-deoxy-D-manno-octulosonate and lipid IV(A): step 3/4.</text>
</comment>
<evidence type="ECO:0000256" key="5">
    <source>
        <dbReference type="ARBA" id="ARBA00022985"/>
    </source>
</evidence>
<dbReference type="GO" id="GO:0009103">
    <property type="term" value="P:lipopolysaccharide biosynthetic process"/>
    <property type="evidence" value="ECO:0007669"/>
    <property type="project" value="UniProtKB-UniRule"/>
</dbReference>
<proteinExistence type="inferred from homology"/>
<keyword evidence="4 9" id="KW-0812">Transmembrane</keyword>
<evidence type="ECO:0000256" key="7">
    <source>
        <dbReference type="ARBA" id="ARBA00023136"/>
    </source>
</evidence>
<dbReference type="EMBL" id="JACHHT010000001">
    <property type="protein sequence ID" value="MBB6521035.1"/>
    <property type="molecule type" value="Genomic_DNA"/>
</dbReference>
<keyword evidence="8 9" id="KW-0012">Acyltransferase</keyword>